<dbReference type="PANTHER" id="PTHR43591">
    <property type="entry name" value="METHYLTRANSFERASE"/>
    <property type="match status" value="1"/>
</dbReference>
<evidence type="ECO:0000313" key="3">
    <source>
        <dbReference type="Proteomes" id="UP001183607"/>
    </source>
</evidence>
<sequence length="255" mass="27930">MNTSASASPAPSAVYDRIGVGYRRVRRPDPRLAALIREGLGGARTVVNVGAGTGSYEPADAEVVAVDPSRVMLDQHPGARKVLAGAEALPFGDGAFDAAMAVMTVHHWPGLRQGLAELRRVARRQLVFTWDPVHRPELWVVGEYFPEIRAMERARFTPVSEVAEAMGAHTVVPFPIPHDFTDGFQTAYWRRPEMFLDPVVRAASSTFAQLPGSVVGPAVARLRADLESGEWHRRHAELLTRDAVDYGYRLLVAGE</sequence>
<dbReference type="RefSeq" id="WP_093853149.1">
    <property type="nucleotide sequence ID" value="NZ_JAVRER010000027.1"/>
</dbReference>
<dbReference type="Proteomes" id="UP001183607">
    <property type="component" value="Unassembled WGS sequence"/>
</dbReference>
<dbReference type="EMBL" id="JAVRER010000027">
    <property type="protein sequence ID" value="MDT0417376.1"/>
    <property type="molecule type" value="Genomic_DNA"/>
</dbReference>
<dbReference type="Pfam" id="PF08241">
    <property type="entry name" value="Methyltransf_11"/>
    <property type="match status" value="1"/>
</dbReference>
<comment type="caution">
    <text evidence="2">The sequence shown here is derived from an EMBL/GenBank/DDBJ whole genome shotgun (WGS) entry which is preliminary data.</text>
</comment>
<reference evidence="3" key="1">
    <citation type="submission" date="2023-07" db="EMBL/GenBank/DDBJ databases">
        <title>30 novel species of actinomycetes from the DSMZ collection.</title>
        <authorList>
            <person name="Nouioui I."/>
        </authorList>
    </citation>
    <scope>NUCLEOTIDE SEQUENCE [LARGE SCALE GENOMIC DNA]</scope>
    <source>
        <strain evidence="3">DSM 41982</strain>
    </source>
</reference>
<keyword evidence="2" id="KW-0808">Transferase</keyword>
<evidence type="ECO:0000313" key="2">
    <source>
        <dbReference type="EMBL" id="MDT0417376.1"/>
    </source>
</evidence>
<dbReference type="InterPro" id="IPR013216">
    <property type="entry name" value="Methyltransf_11"/>
</dbReference>
<feature type="domain" description="Methyltransferase type 11" evidence="1">
    <location>
        <begin position="48"/>
        <end position="124"/>
    </location>
</feature>
<dbReference type="InterPro" id="IPR029063">
    <property type="entry name" value="SAM-dependent_MTases_sf"/>
</dbReference>
<dbReference type="Gene3D" id="3.40.50.150">
    <property type="entry name" value="Vaccinia Virus protein VP39"/>
    <property type="match status" value="1"/>
</dbReference>
<dbReference type="GO" id="GO:0008168">
    <property type="term" value="F:methyltransferase activity"/>
    <property type="evidence" value="ECO:0007669"/>
    <property type="project" value="UniProtKB-KW"/>
</dbReference>
<organism evidence="2 3">
    <name type="scientific">Streptomyces evansiae</name>
    <dbReference type="NCBI Taxonomy" id="3075535"/>
    <lineage>
        <taxon>Bacteria</taxon>
        <taxon>Bacillati</taxon>
        <taxon>Actinomycetota</taxon>
        <taxon>Actinomycetes</taxon>
        <taxon>Kitasatosporales</taxon>
        <taxon>Streptomycetaceae</taxon>
        <taxon>Streptomyces</taxon>
    </lineage>
</organism>
<dbReference type="GO" id="GO:0032259">
    <property type="term" value="P:methylation"/>
    <property type="evidence" value="ECO:0007669"/>
    <property type="project" value="UniProtKB-KW"/>
</dbReference>
<dbReference type="SUPFAM" id="SSF53335">
    <property type="entry name" value="S-adenosyl-L-methionine-dependent methyltransferases"/>
    <property type="match status" value="1"/>
</dbReference>
<keyword evidence="2" id="KW-0489">Methyltransferase</keyword>
<accession>A0ABD5E7I3</accession>
<evidence type="ECO:0000259" key="1">
    <source>
        <dbReference type="Pfam" id="PF08241"/>
    </source>
</evidence>
<dbReference type="AlphaFoldDB" id="A0ABD5E7I3"/>
<dbReference type="PANTHER" id="PTHR43591:SF24">
    <property type="entry name" value="2-METHOXY-6-POLYPRENYL-1,4-BENZOQUINOL METHYLASE, MITOCHONDRIAL"/>
    <property type="match status" value="1"/>
</dbReference>
<gene>
    <name evidence="2" type="ORF">RM574_17945</name>
</gene>
<protein>
    <submittedName>
        <fullName evidence="2">Class I SAM-dependent methyltransferase</fullName>
    </submittedName>
</protein>
<dbReference type="CDD" id="cd02440">
    <property type="entry name" value="AdoMet_MTases"/>
    <property type="match status" value="1"/>
</dbReference>
<name>A0ABD5E7I3_9ACTN</name>
<proteinExistence type="predicted"/>